<dbReference type="RefSeq" id="WP_173969145.1">
    <property type="nucleotide sequence ID" value="NZ_CADCSU010000030.1"/>
</dbReference>
<dbReference type="EMBL" id="CADCSU010000030">
    <property type="protein sequence ID" value="CAA9194878.1"/>
    <property type="molecule type" value="Genomic_DNA"/>
</dbReference>
<protein>
    <submittedName>
        <fullName evidence="1">Uncharacterized protein</fullName>
    </submittedName>
</protein>
<evidence type="ECO:0000313" key="1">
    <source>
        <dbReference type="EMBL" id="CAA9194878.1"/>
    </source>
</evidence>
<dbReference type="AlphaFoldDB" id="A0A6J4G7E2"/>
<reference evidence="1 2" key="1">
    <citation type="submission" date="2020-02" db="EMBL/GenBank/DDBJ databases">
        <authorList>
            <person name="Criscuolo A."/>
        </authorList>
    </citation>
    <scope>NUCLEOTIDE SEQUENCE [LARGE SCALE GENOMIC DNA]</scope>
    <source>
        <strain evidence="1">CIP105534</strain>
    </source>
</reference>
<keyword evidence="2" id="KW-1185">Reference proteome</keyword>
<name>A0A6J4G7E2_9FLAO</name>
<gene>
    <name evidence="1" type="ORF">FLA105534_00364</name>
</gene>
<accession>A0A6J4G7E2</accession>
<organism evidence="1 2">
    <name type="scientific">Flavobacterium bizetiae</name>
    <dbReference type="NCBI Taxonomy" id="2704140"/>
    <lineage>
        <taxon>Bacteria</taxon>
        <taxon>Pseudomonadati</taxon>
        <taxon>Bacteroidota</taxon>
        <taxon>Flavobacteriia</taxon>
        <taxon>Flavobacteriales</taxon>
        <taxon>Flavobacteriaceae</taxon>
        <taxon>Flavobacterium</taxon>
    </lineage>
</organism>
<sequence length="131" mass="15546">MNVSDKEALEDALKNIDKKIDRFNDQKIKAFFESLGLDQRHDIASDYLNWENILIVVPSRSILDQVKKYKYVIARIYFIVNPNAEQIHIYDFKDWKNSTRNKTQFQIRELLRTNFGGVPKNAEDPDWIKLI</sequence>
<proteinExistence type="predicted"/>
<evidence type="ECO:0000313" key="2">
    <source>
        <dbReference type="Proteomes" id="UP000479938"/>
    </source>
</evidence>
<dbReference type="Proteomes" id="UP000479938">
    <property type="component" value="Unassembled WGS sequence"/>
</dbReference>